<protein>
    <submittedName>
        <fullName evidence="2">Uncharacterized protein</fullName>
    </submittedName>
</protein>
<keyword evidence="1" id="KW-0812">Transmembrane</keyword>
<evidence type="ECO:0000313" key="2">
    <source>
        <dbReference type="EMBL" id="CAG7628794.1"/>
    </source>
</evidence>
<keyword evidence="1" id="KW-0472">Membrane</keyword>
<name>A0A916K4H9_9BACL</name>
<reference evidence="2" key="1">
    <citation type="submission" date="2021-06" db="EMBL/GenBank/DDBJ databases">
        <authorList>
            <person name="Criscuolo A."/>
        </authorList>
    </citation>
    <scope>NUCLEOTIDE SEQUENCE</scope>
    <source>
        <strain evidence="2">CIP111600</strain>
    </source>
</reference>
<evidence type="ECO:0000313" key="3">
    <source>
        <dbReference type="Proteomes" id="UP000693672"/>
    </source>
</evidence>
<dbReference type="Proteomes" id="UP000693672">
    <property type="component" value="Unassembled WGS sequence"/>
</dbReference>
<dbReference type="EMBL" id="CAJVAS010000012">
    <property type="protein sequence ID" value="CAG7628794.1"/>
    <property type="molecule type" value="Genomic_DNA"/>
</dbReference>
<feature type="transmembrane region" description="Helical" evidence="1">
    <location>
        <begin position="27"/>
        <end position="46"/>
    </location>
</feature>
<organism evidence="2 3">
    <name type="scientific">Paenibacillus solanacearum</name>
    <dbReference type="NCBI Taxonomy" id="2048548"/>
    <lineage>
        <taxon>Bacteria</taxon>
        <taxon>Bacillati</taxon>
        <taxon>Bacillota</taxon>
        <taxon>Bacilli</taxon>
        <taxon>Bacillales</taxon>
        <taxon>Paenibacillaceae</taxon>
        <taxon>Paenibacillus</taxon>
    </lineage>
</organism>
<evidence type="ECO:0000256" key="1">
    <source>
        <dbReference type="SAM" id="Phobius"/>
    </source>
</evidence>
<dbReference type="AlphaFoldDB" id="A0A916K4H9"/>
<comment type="caution">
    <text evidence="2">The sequence shown here is derived from an EMBL/GenBank/DDBJ whole genome shotgun (WGS) entry which is preliminary data.</text>
</comment>
<keyword evidence="1" id="KW-1133">Transmembrane helix</keyword>
<keyword evidence="3" id="KW-1185">Reference proteome</keyword>
<accession>A0A916K4H9</accession>
<sequence length="47" mass="5211">MITTLIIAFVLATIIIGVNPRNSSLRWLSAALYTGSFMILVFLLDLK</sequence>
<proteinExistence type="predicted"/>
<gene>
    <name evidence="2" type="ORF">PAESOLCIP111_03041</name>
</gene>